<evidence type="ECO:0000256" key="2">
    <source>
        <dbReference type="ARBA" id="ARBA00022917"/>
    </source>
</evidence>
<dbReference type="InterPro" id="IPR036754">
    <property type="entry name" value="YbaK/aa-tRNA-synt-asso_dom_sf"/>
</dbReference>
<dbReference type="InterPro" id="IPR004369">
    <property type="entry name" value="Prolyl-tRNA_editing_YbaK/EbsC"/>
</dbReference>
<dbReference type="PANTHER" id="PTHR30411">
    <property type="entry name" value="CYTOPLASMIC PROTEIN"/>
    <property type="match status" value="1"/>
</dbReference>
<dbReference type="NCBIfam" id="TIGR00011">
    <property type="entry name" value="YbaK_EbsC"/>
    <property type="match status" value="1"/>
</dbReference>
<dbReference type="GO" id="GO:0006412">
    <property type="term" value="P:translation"/>
    <property type="evidence" value="ECO:0007669"/>
    <property type="project" value="UniProtKB-KW"/>
</dbReference>
<dbReference type="Pfam" id="PF04073">
    <property type="entry name" value="tRNA_edit"/>
    <property type="match status" value="1"/>
</dbReference>
<dbReference type="CDD" id="cd00002">
    <property type="entry name" value="YbaK_deacylase"/>
    <property type="match status" value="1"/>
</dbReference>
<dbReference type="GO" id="GO:0016829">
    <property type="term" value="F:lyase activity"/>
    <property type="evidence" value="ECO:0007669"/>
    <property type="project" value="UniProtKB-KW"/>
</dbReference>
<evidence type="ECO:0000256" key="3">
    <source>
        <dbReference type="ARBA" id="ARBA00023239"/>
    </source>
</evidence>
<dbReference type="PIRSF" id="PIRSF006181">
    <property type="entry name" value="EbsC_YbaK"/>
    <property type="match status" value="1"/>
</dbReference>
<evidence type="ECO:0000256" key="4">
    <source>
        <dbReference type="PIRNR" id="PIRNR006181"/>
    </source>
</evidence>
<dbReference type="GO" id="GO:0002161">
    <property type="term" value="F:aminoacyl-tRNA deacylase activity"/>
    <property type="evidence" value="ECO:0007669"/>
    <property type="project" value="InterPro"/>
</dbReference>
<organism evidence="6 7">
    <name type="scientific">Pseudonocardia oroxyli</name>
    <dbReference type="NCBI Taxonomy" id="366584"/>
    <lineage>
        <taxon>Bacteria</taxon>
        <taxon>Bacillati</taxon>
        <taxon>Actinomycetota</taxon>
        <taxon>Actinomycetes</taxon>
        <taxon>Pseudonocardiales</taxon>
        <taxon>Pseudonocardiaceae</taxon>
        <taxon>Pseudonocardia</taxon>
    </lineage>
</organism>
<gene>
    <name evidence="6" type="ORF">SAMN05216377_106260</name>
</gene>
<proteinExistence type="inferred from homology"/>
<dbReference type="EMBL" id="FNBE01000006">
    <property type="protein sequence ID" value="SDF74085.1"/>
    <property type="molecule type" value="Genomic_DNA"/>
</dbReference>
<evidence type="ECO:0000313" key="7">
    <source>
        <dbReference type="Proteomes" id="UP000198967"/>
    </source>
</evidence>
<dbReference type="STRING" id="366584.SAMN05216377_106260"/>
<dbReference type="SUPFAM" id="SSF55826">
    <property type="entry name" value="YbaK/ProRS associated domain"/>
    <property type="match status" value="1"/>
</dbReference>
<name>A0A1G7NIZ4_PSEOR</name>
<keyword evidence="2 4" id="KW-0648">Protein biosynthesis</keyword>
<keyword evidence="7" id="KW-1185">Reference proteome</keyword>
<accession>A0A1G7NIZ4</accession>
<evidence type="ECO:0000256" key="1">
    <source>
        <dbReference type="ARBA" id="ARBA00009798"/>
    </source>
</evidence>
<dbReference type="Proteomes" id="UP000198967">
    <property type="component" value="Unassembled WGS sequence"/>
</dbReference>
<evidence type="ECO:0000313" key="6">
    <source>
        <dbReference type="EMBL" id="SDF74085.1"/>
    </source>
</evidence>
<dbReference type="PANTHER" id="PTHR30411:SF0">
    <property type="entry name" value="CYS-TRNA(PRO)_CYS-TRNA(CYS) DEACYLASE YBAK"/>
    <property type="match status" value="1"/>
</dbReference>
<dbReference type="RefSeq" id="WP_093082381.1">
    <property type="nucleotide sequence ID" value="NZ_FNBE01000006.1"/>
</dbReference>
<keyword evidence="3 4" id="KW-0456">Lyase</keyword>
<dbReference type="OrthoDB" id="9809296at2"/>
<dbReference type="Gene3D" id="3.90.960.10">
    <property type="entry name" value="YbaK/aminoacyl-tRNA synthetase-associated domain"/>
    <property type="match status" value="1"/>
</dbReference>
<dbReference type="EC" id="4.2.-.-" evidence="4"/>
<protein>
    <recommendedName>
        <fullName evidence="4">Cys-tRNA(Pro)/Cys-tRNA(Cys) deacylase</fullName>
        <ecNumber evidence="4">4.2.-.-</ecNumber>
    </recommendedName>
</protein>
<feature type="domain" description="YbaK/aminoacyl-tRNA synthetase-associated" evidence="5">
    <location>
        <begin position="34"/>
        <end position="146"/>
    </location>
</feature>
<dbReference type="AlphaFoldDB" id="A0A1G7NIZ4"/>
<dbReference type="InterPro" id="IPR007214">
    <property type="entry name" value="YbaK/aa-tRNA-synth-assoc-dom"/>
</dbReference>
<comment type="similarity">
    <text evidence="1 4">Belongs to the prolyl-tRNA editing family. YbaK/EbsC subfamily.</text>
</comment>
<reference evidence="6 7" key="1">
    <citation type="submission" date="2016-10" db="EMBL/GenBank/DDBJ databases">
        <authorList>
            <person name="de Groot N.N."/>
        </authorList>
    </citation>
    <scope>NUCLEOTIDE SEQUENCE [LARGE SCALE GENOMIC DNA]</scope>
    <source>
        <strain evidence="6 7">CGMCC 4.3143</strain>
    </source>
</reference>
<sequence length="158" mass="16139">MAGRGTPATALLTRLKVDFTLHSYEHASGAAYGQEAVDALGLAAGRVFKTLVASVDGHLTVGVVPVDATLDLKALAAAVGGKKAQMADVAAAERATGYVAGGISPLGQRKRLPIVLDATARTHETIFCSAGRRGLEVELAPDDLVRATDARVAPIAAP</sequence>
<evidence type="ECO:0000259" key="5">
    <source>
        <dbReference type="Pfam" id="PF04073"/>
    </source>
</evidence>